<feature type="domain" description="Tyr recombinase" evidence="5">
    <location>
        <begin position="172"/>
        <end position="362"/>
    </location>
</feature>
<dbReference type="Gene3D" id="1.10.150.130">
    <property type="match status" value="1"/>
</dbReference>
<dbReference type="PANTHER" id="PTHR30349">
    <property type="entry name" value="PHAGE INTEGRASE-RELATED"/>
    <property type="match status" value="1"/>
</dbReference>
<dbReference type="InterPro" id="IPR044068">
    <property type="entry name" value="CB"/>
</dbReference>
<evidence type="ECO:0000259" key="5">
    <source>
        <dbReference type="PROSITE" id="PS51898"/>
    </source>
</evidence>
<gene>
    <name evidence="7" type="ORF">FHX74_001266</name>
</gene>
<dbReference type="CDD" id="cd01189">
    <property type="entry name" value="INT_ICEBs1_C_like"/>
    <property type="match status" value="1"/>
</dbReference>
<dbReference type="GO" id="GO:0003677">
    <property type="term" value="F:DNA binding"/>
    <property type="evidence" value="ECO:0007669"/>
    <property type="project" value="UniProtKB-UniRule"/>
</dbReference>
<dbReference type="InterPro" id="IPR010998">
    <property type="entry name" value="Integrase_recombinase_N"/>
</dbReference>
<dbReference type="InterPro" id="IPR050090">
    <property type="entry name" value="Tyrosine_recombinase_XerCD"/>
</dbReference>
<dbReference type="InterPro" id="IPR013762">
    <property type="entry name" value="Integrase-like_cat_sf"/>
</dbReference>
<proteinExistence type="inferred from homology"/>
<evidence type="ECO:0000256" key="2">
    <source>
        <dbReference type="ARBA" id="ARBA00023125"/>
    </source>
</evidence>
<evidence type="ECO:0000256" key="1">
    <source>
        <dbReference type="ARBA" id="ARBA00008857"/>
    </source>
</evidence>
<dbReference type="AlphaFoldDB" id="A0A7W3IR04"/>
<dbReference type="Pfam" id="PF22022">
    <property type="entry name" value="Phage_int_M"/>
    <property type="match status" value="1"/>
</dbReference>
<protein>
    <submittedName>
        <fullName evidence="7">Integrase</fullName>
    </submittedName>
</protein>
<dbReference type="EMBL" id="JACGWT010000002">
    <property type="protein sequence ID" value="MBA8793661.1"/>
    <property type="molecule type" value="Genomic_DNA"/>
</dbReference>
<dbReference type="SUPFAM" id="SSF56349">
    <property type="entry name" value="DNA breaking-rejoining enzymes"/>
    <property type="match status" value="1"/>
</dbReference>
<keyword evidence="8" id="KW-1185">Reference proteome</keyword>
<dbReference type="Pfam" id="PF00589">
    <property type="entry name" value="Phage_integrase"/>
    <property type="match status" value="1"/>
</dbReference>
<keyword evidence="2 4" id="KW-0238">DNA-binding</keyword>
<dbReference type="PROSITE" id="PS51900">
    <property type="entry name" value="CB"/>
    <property type="match status" value="1"/>
</dbReference>
<name>A0A7W3IR04_9ACTN</name>
<dbReference type="Proteomes" id="UP000523079">
    <property type="component" value="Unassembled WGS sequence"/>
</dbReference>
<reference evidence="7 8" key="1">
    <citation type="submission" date="2020-07" db="EMBL/GenBank/DDBJ databases">
        <title>Sequencing the genomes of 1000 actinobacteria strains.</title>
        <authorList>
            <person name="Klenk H.-P."/>
        </authorList>
    </citation>
    <scope>NUCLEOTIDE SEQUENCE [LARGE SCALE GENOMIC DNA]</scope>
    <source>
        <strain evidence="7 8">DSM 100723</strain>
    </source>
</reference>
<organism evidence="7 8">
    <name type="scientific">Microlunatus kandeliicorticis</name>
    <dbReference type="NCBI Taxonomy" id="1759536"/>
    <lineage>
        <taxon>Bacteria</taxon>
        <taxon>Bacillati</taxon>
        <taxon>Actinomycetota</taxon>
        <taxon>Actinomycetes</taxon>
        <taxon>Propionibacteriales</taxon>
        <taxon>Propionibacteriaceae</taxon>
        <taxon>Microlunatus</taxon>
    </lineage>
</organism>
<dbReference type="InterPro" id="IPR053876">
    <property type="entry name" value="Phage_int_M"/>
</dbReference>
<evidence type="ECO:0000313" key="8">
    <source>
        <dbReference type="Proteomes" id="UP000523079"/>
    </source>
</evidence>
<keyword evidence="3" id="KW-0233">DNA recombination</keyword>
<comment type="caution">
    <text evidence="7">The sequence shown here is derived from an EMBL/GenBank/DDBJ whole genome shotgun (WGS) entry which is preliminary data.</text>
</comment>
<dbReference type="Gene3D" id="1.10.443.10">
    <property type="entry name" value="Intergrase catalytic core"/>
    <property type="match status" value="1"/>
</dbReference>
<dbReference type="InterPro" id="IPR011010">
    <property type="entry name" value="DNA_brk_join_enz"/>
</dbReference>
<dbReference type="GO" id="GO:0015074">
    <property type="term" value="P:DNA integration"/>
    <property type="evidence" value="ECO:0007669"/>
    <property type="project" value="InterPro"/>
</dbReference>
<comment type="similarity">
    <text evidence="1">Belongs to the 'phage' integrase family.</text>
</comment>
<sequence length="386" mass="42678">MASIERRELKQRDSTGRVRTVLRYKVRYRDHAGREHSETVKRSADAERRAAELEVQLASGVWRDPRRGEVKLGTWAAEWIKTRHDVRASTRARLEQTLSGQVVPRFGSTSLARITNADVRRWVAEMMESGLSPTTVRKAVFALSQCLSAAVADGRLVTNPALDVPLPAERMKAPRFLSQSEVGLLAEAMPERYRALVLVGAFAGLRWGEASGLTREHVDVLRSRIRVVSTAVEVRGHVTLGNEPKTRRSRRTVPVARATMRELERHLSLFVGPEPDALVFTAPAGGPLRRSLFARRAWEPAVKRAGLPPITFHGLRHSFVAILVAAGCNVREVSEWAGHNNVAFTLTRYGGLFEDGSDEAVDRLDALLSRHDQPAGVVVSLTGGES</sequence>
<evidence type="ECO:0000259" key="6">
    <source>
        <dbReference type="PROSITE" id="PS51900"/>
    </source>
</evidence>
<evidence type="ECO:0000313" key="7">
    <source>
        <dbReference type="EMBL" id="MBA8793661.1"/>
    </source>
</evidence>
<dbReference type="PANTHER" id="PTHR30349:SF64">
    <property type="entry name" value="PROPHAGE INTEGRASE INTD-RELATED"/>
    <property type="match status" value="1"/>
</dbReference>
<dbReference type="InterPro" id="IPR002104">
    <property type="entry name" value="Integrase_catalytic"/>
</dbReference>
<evidence type="ECO:0000256" key="4">
    <source>
        <dbReference type="PROSITE-ProRule" id="PRU01248"/>
    </source>
</evidence>
<accession>A0A7W3IR04</accession>
<feature type="domain" description="Core-binding (CB)" evidence="6">
    <location>
        <begin position="70"/>
        <end position="151"/>
    </location>
</feature>
<evidence type="ECO:0000256" key="3">
    <source>
        <dbReference type="ARBA" id="ARBA00023172"/>
    </source>
</evidence>
<dbReference type="GO" id="GO:0006310">
    <property type="term" value="P:DNA recombination"/>
    <property type="evidence" value="ECO:0007669"/>
    <property type="project" value="UniProtKB-KW"/>
</dbReference>
<dbReference type="PROSITE" id="PS51898">
    <property type="entry name" value="TYR_RECOMBINASE"/>
    <property type="match status" value="1"/>
</dbReference>
<dbReference type="RefSeq" id="WP_235970413.1">
    <property type="nucleotide sequence ID" value="NZ_JACGWT010000002.1"/>
</dbReference>